<dbReference type="GO" id="GO:0005634">
    <property type="term" value="C:nucleus"/>
    <property type="evidence" value="ECO:0007669"/>
    <property type="project" value="TreeGrafter"/>
</dbReference>
<accession>A0A8J5GYB6</accession>
<reference evidence="3 4" key="1">
    <citation type="submission" date="2020-08" db="EMBL/GenBank/DDBJ databases">
        <title>Plant Genome Project.</title>
        <authorList>
            <person name="Zhang R.-G."/>
        </authorList>
    </citation>
    <scope>NUCLEOTIDE SEQUENCE [LARGE SCALE GENOMIC DNA]</scope>
    <source>
        <tissue evidence="3">Rhizome</tissue>
    </source>
</reference>
<organism evidence="3 4">
    <name type="scientific">Zingiber officinale</name>
    <name type="common">Ginger</name>
    <name type="synonym">Amomum zingiber</name>
    <dbReference type="NCBI Taxonomy" id="94328"/>
    <lineage>
        <taxon>Eukaryota</taxon>
        <taxon>Viridiplantae</taxon>
        <taxon>Streptophyta</taxon>
        <taxon>Embryophyta</taxon>
        <taxon>Tracheophyta</taxon>
        <taxon>Spermatophyta</taxon>
        <taxon>Magnoliopsida</taxon>
        <taxon>Liliopsida</taxon>
        <taxon>Zingiberales</taxon>
        <taxon>Zingiberaceae</taxon>
        <taxon>Zingiber</taxon>
    </lineage>
</organism>
<evidence type="ECO:0000256" key="1">
    <source>
        <dbReference type="ARBA" id="ARBA00023125"/>
    </source>
</evidence>
<dbReference type="GO" id="GO:0003677">
    <property type="term" value="F:DNA binding"/>
    <property type="evidence" value="ECO:0007669"/>
    <property type="project" value="UniProtKB-KW"/>
</dbReference>
<comment type="caution">
    <text evidence="3">The sequence shown here is derived from an EMBL/GenBank/DDBJ whole genome shotgun (WGS) entry which is preliminary data.</text>
</comment>
<evidence type="ECO:0000256" key="2">
    <source>
        <dbReference type="SAM" id="MobiDB-lite"/>
    </source>
</evidence>
<evidence type="ECO:0000313" key="4">
    <source>
        <dbReference type="Proteomes" id="UP000734854"/>
    </source>
</evidence>
<feature type="compositionally biased region" description="Basic and acidic residues" evidence="2">
    <location>
        <begin position="17"/>
        <end position="36"/>
    </location>
</feature>
<keyword evidence="4" id="KW-1185">Reference proteome</keyword>
<sequence>MVFAEDAFGCSRGGGRGRRDELRELLEVEEPAKESEVGGGGGDGSWETSCCSSAGGGRRKRRLMRSVKNREEAESQRMTHIAVERNRRRFDRRRRDRLRERARVAAVIAGSSEASWEAAVGGRRRHHLRLRRFIQLPAVRHLLAAGCEMENRAGTGDIEVTMAESHVSLKVLARRRPRQLLKLAAGLQSLCLAPLHLNVTSTDEMAMYSFSLKVRAKIAVSSAKVHSDDSSSLNFGSM</sequence>
<dbReference type="Proteomes" id="UP000734854">
    <property type="component" value="Unassembled WGS sequence"/>
</dbReference>
<gene>
    <name evidence="3" type="ORF">ZIOFF_025839</name>
</gene>
<dbReference type="GO" id="GO:0003700">
    <property type="term" value="F:DNA-binding transcription factor activity"/>
    <property type="evidence" value="ECO:0007669"/>
    <property type="project" value="InterPro"/>
</dbReference>
<feature type="compositionally biased region" description="Basic residues" evidence="2">
    <location>
        <begin position="57"/>
        <end position="67"/>
    </location>
</feature>
<dbReference type="EMBL" id="JACMSC010000007">
    <property type="protein sequence ID" value="KAG6515427.1"/>
    <property type="molecule type" value="Genomic_DNA"/>
</dbReference>
<feature type="region of interest" description="Disordered" evidence="2">
    <location>
        <begin position="11"/>
        <end position="77"/>
    </location>
</feature>
<dbReference type="InterPro" id="IPR044283">
    <property type="entry name" value="FAMA/SPEECHLESS/MUTE-like"/>
</dbReference>
<dbReference type="PANTHER" id="PTHR46684">
    <property type="entry name" value="TRANSCRIPTION FACTOR FAMA"/>
    <property type="match status" value="1"/>
</dbReference>
<feature type="compositionally biased region" description="Basic and acidic residues" evidence="2">
    <location>
        <begin position="68"/>
        <end position="77"/>
    </location>
</feature>
<evidence type="ECO:0000313" key="3">
    <source>
        <dbReference type="EMBL" id="KAG6515427.1"/>
    </source>
</evidence>
<name>A0A8J5GYB6_ZINOF</name>
<dbReference type="AlphaFoldDB" id="A0A8J5GYB6"/>
<protein>
    <submittedName>
        <fullName evidence="3">Uncharacterized protein</fullName>
    </submittedName>
</protein>
<dbReference type="GO" id="GO:0010052">
    <property type="term" value="P:guard cell differentiation"/>
    <property type="evidence" value="ECO:0007669"/>
    <property type="project" value="InterPro"/>
</dbReference>
<keyword evidence="1" id="KW-0238">DNA-binding</keyword>
<dbReference type="PANTHER" id="PTHR46684:SF16">
    <property type="entry name" value="TRANSCRIPTION FACTOR BHLH67-LIKE ISOFORM X2"/>
    <property type="match status" value="1"/>
</dbReference>
<dbReference type="GO" id="GO:0045893">
    <property type="term" value="P:positive regulation of DNA-templated transcription"/>
    <property type="evidence" value="ECO:0007669"/>
    <property type="project" value="TreeGrafter"/>
</dbReference>
<proteinExistence type="predicted"/>